<protein>
    <submittedName>
        <fullName evidence="2">Uncharacterized protein</fullName>
    </submittedName>
</protein>
<dbReference type="Proteomes" id="UP001453229">
    <property type="component" value="Chromosome"/>
</dbReference>
<organism evidence="2 3">
    <name type="scientific">Salinicola lusitanus</name>
    <dbReference type="NCBI Taxonomy" id="1949085"/>
    <lineage>
        <taxon>Bacteria</taxon>
        <taxon>Pseudomonadati</taxon>
        <taxon>Pseudomonadota</taxon>
        <taxon>Gammaproteobacteria</taxon>
        <taxon>Oceanospirillales</taxon>
        <taxon>Halomonadaceae</taxon>
        <taxon>Salinicola</taxon>
    </lineage>
</organism>
<keyword evidence="1" id="KW-0732">Signal</keyword>
<evidence type="ECO:0000313" key="2">
    <source>
        <dbReference type="EMBL" id="XAD54749.1"/>
    </source>
</evidence>
<feature type="chain" id="PRO_5047275417" evidence="1">
    <location>
        <begin position="26"/>
        <end position="397"/>
    </location>
</feature>
<dbReference type="EMBL" id="CP151919">
    <property type="protein sequence ID" value="XAD54749.1"/>
    <property type="molecule type" value="Genomic_DNA"/>
</dbReference>
<keyword evidence="3" id="KW-1185">Reference proteome</keyword>
<evidence type="ECO:0000256" key="1">
    <source>
        <dbReference type="SAM" id="SignalP"/>
    </source>
</evidence>
<accession>A0ABZ3CUD6</accession>
<proteinExistence type="predicted"/>
<reference evidence="2 3" key="1">
    <citation type="submission" date="2024-04" db="EMBL/GenBank/DDBJ databases">
        <title>Salinicola lusitanus LLJ914,a marine bacterium isolated from the Okinawa Trough.</title>
        <authorList>
            <person name="Li J."/>
        </authorList>
    </citation>
    <scope>NUCLEOTIDE SEQUENCE [LARGE SCALE GENOMIC DNA]</scope>
    <source>
        <strain evidence="2 3">LLJ914</strain>
    </source>
</reference>
<evidence type="ECO:0000313" key="3">
    <source>
        <dbReference type="Proteomes" id="UP001453229"/>
    </source>
</evidence>
<dbReference type="RefSeq" id="WP_342595341.1">
    <property type="nucleotide sequence ID" value="NZ_CP151919.1"/>
</dbReference>
<name>A0ABZ3CUD6_9GAMM</name>
<feature type="signal peptide" evidence="1">
    <location>
        <begin position="1"/>
        <end position="25"/>
    </location>
</feature>
<gene>
    <name evidence="2" type="ORF">AAGT95_01890</name>
</gene>
<sequence>MNKLKPLSIAAQAAISLMLAANAHAVGMSDTFQVHGFMSQALIVTDHNDFFGPSSEGGGSWEYTELGLNASFRPLSNVLVAGQLLARQAGDDGELNDPELDYGVVDYQFLTDNENTVGVQFGRFKNPFGLYNQARDVAVTRPSILLPQSIYFDRTRKPALSSDGVMGYVERRMDNSVVRLQVGVGNPRFDSQVAGSLLGSNGLGDFSGETSYIGQIRYEYGGGAVVLALTNARVKAKFESTEEAPGNGDFLFEPWIFSFQYNQESWSFTTEYALRNLKTDNFIDPYNYNITGESWYAQYSRRLSADLDWIVRYDSYVVDRDDRRGSSFAAQSNRPAFSRYAKDWTTGLQWQVYPRFLLSSELHHVEGTGWVPVVGGGASENQSKYWNMLLFQASYFF</sequence>
<dbReference type="SUPFAM" id="SSF56935">
    <property type="entry name" value="Porins"/>
    <property type="match status" value="1"/>
</dbReference>